<dbReference type="GO" id="GO:0005829">
    <property type="term" value="C:cytosol"/>
    <property type="evidence" value="ECO:0007669"/>
    <property type="project" value="TreeGrafter"/>
</dbReference>
<gene>
    <name evidence="4" type="ORF">BV95_02803</name>
</gene>
<dbReference type="InterPro" id="IPR029039">
    <property type="entry name" value="Flavoprotein-like_sf"/>
</dbReference>
<dbReference type="OrthoDB" id="9798454at2"/>
<dbReference type="SUPFAM" id="SSF52218">
    <property type="entry name" value="Flavoproteins"/>
    <property type="match status" value="1"/>
</dbReference>
<comment type="similarity">
    <text evidence="1">Belongs to the NAD(P)H dehydrogenase (quinone) family.</text>
</comment>
<dbReference type="Gene3D" id="3.40.50.360">
    <property type="match status" value="1"/>
</dbReference>
<protein>
    <submittedName>
        <fullName evidence="4">Putative NAD(P)H dehydrogenase</fullName>
        <ecNumber evidence="4">1.6.5.2</ecNumber>
    </submittedName>
</protein>
<evidence type="ECO:0000313" key="4">
    <source>
        <dbReference type="EMBL" id="KEQ52892.1"/>
    </source>
</evidence>
<keyword evidence="2 4" id="KW-0560">Oxidoreductase</keyword>
<dbReference type="PATRIC" id="fig|46429.4.peg.2775"/>
<dbReference type="RefSeq" id="WP_162179752.1">
    <property type="nucleotide sequence ID" value="NZ_JFHR01000032.1"/>
</dbReference>
<dbReference type="InterPro" id="IPR003680">
    <property type="entry name" value="Flavodoxin_fold"/>
</dbReference>
<dbReference type="AlphaFoldDB" id="A0A081RCG9"/>
<accession>A0A081RCG9</accession>
<organism evidence="4 5">
    <name type="scientific">Sphingobium chlorophenolicum</name>
    <dbReference type="NCBI Taxonomy" id="46429"/>
    <lineage>
        <taxon>Bacteria</taxon>
        <taxon>Pseudomonadati</taxon>
        <taxon>Pseudomonadota</taxon>
        <taxon>Alphaproteobacteria</taxon>
        <taxon>Sphingomonadales</taxon>
        <taxon>Sphingomonadaceae</taxon>
        <taxon>Sphingobium</taxon>
    </lineage>
</organism>
<dbReference type="Pfam" id="PF02525">
    <property type="entry name" value="Flavodoxin_2"/>
    <property type="match status" value="1"/>
</dbReference>
<proteinExistence type="inferred from homology"/>
<dbReference type="EMBL" id="JFHR01000032">
    <property type="protein sequence ID" value="KEQ52892.1"/>
    <property type="molecule type" value="Genomic_DNA"/>
</dbReference>
<name>A0A081RCG9_SPHCR</name>
<dbReference type="Proteomes" id="UP000028411">
    <property type="component" value="Unassembled WGS sequence"/>
</dbReference>
<evidence type="ECO:0000259" key="3">
    <source>
        <dbReference type="Pfam" id="PF02525"/>
    </source>
</evidence>
<evidence type="ECO:0000313" key="5">
    <source>
        <dbReference type="Proteomes" id="UP000028411"/>
    </source>
</evidence>
<sequence>MPSSSPIRHAVVLAHPDPSSFNAAIAHAYCEAVEAAGQQVILRDLYAMNFDPVLKAHERPGRSDFRLSPDVQAELALLCGANVVTFVFPVWFGMPPAILVGYIDRVLGAGTTVGQVRHGAGRGLLDNGHLCAITTSGASEDWLQAQGQTQALRDLAGTYLFRAFAMQSTEAVHIGNVVEGAPANFFQDNLARVRQRAASICARVAEELHGTPLPPQLGDGS</sequence>
<dbReference type="InterPro" id="IPR051545">
    <property type="entry name" value="NAD(P)H_dehydrogenase_qn"/>
</dbReference>
<dbReference type="EC" id="1.6.5.2" evidence="4"/>
<feature type="domain" description="Flavodoxin-like fold" evidence="3">
    <location>
        <begin position="10"/>
        <end position="196"/>
    </location>
</feature>
<dbReference type="eggNOG" id="COG2249">
    <property type="taxonomic scope" value="Bacteria"/>
</dbReference>
<dbReference type="GO" id="GO:0003955">
    <property type="term" value="F:NAD(P)H dehydrogenase (quinone) activity"/>
    <property type="evidence" value="ECO:0007669"/>
    <property type="project" value="UniProtKB-EC"/>
</dbReference>
<dbReference type="PANTHER" id="PTHR10204:SF34">
    <property type="entry name" value="NAD(P)H DEHYDROGENASE [QUINONE] 1 ISOFORM 1"/>
    <property type="match status" value="1"/>
</dbReference>
<comment type="caution">
    <text evidence="4">The sequence shown here is derived from an EMBL/GenBank/DDBJ whole genome shotgun (WGS) entry which is preliminary data.</text>
</comment>
<evidence type="ECO:0000256" key="1">
    <source>
        <dbReference type="ARBA" id="ARBA00006252"/>
    </source>
</evidence>
<evidence type="ECO:0000256" key="2">
    <source>
        <dbReference type="ARBA" id="ARBA00023002"/>
    </source>
</evidence>
<reference evidence="4 5" key="1">
    <citation type="submission" date="2014-02" db="EMBL/GenBank/DDBJ databases">
        <title>Whole genome sequence of Sphingobium chlorophenolicum NBRC 16172.</title>
        <authorList>
            <person name="Gan H.M."/>
            <person name="Gan H.Y."/>
            <person name="Chew T.H."/>
            <person name="Savka M.A."/>
        </authorList>
    </citation>
    <scope>NUCLEOTIDE SEQUENCE [LARGE SCALE GENOMIC DNA]</scope>
    <source>
        <strain evidence="4 5">NBRC 16172</strain>
    </source>
</reference>
<dbReference type="PANTHER" id="PTHR10204">
    <property type="entry name" value="NAD P H OXIDOREDUCTASE-RELATED"/>
    <property type="match status" value="1"/>
</dbReference>